<evidence type="ECO:0000256" key="1">
    <source>
        <dbReference type="ARBA" id="ARBA00001971"/>
    </source>
</evidence>
<evidence type="ECO:0000256" key="8">
    <source>
        <dbReference type="PIRSR" id="PIRSR602401-1"/>
    </source>
</evidence>
<dbReference type="PRINTS" id="PR00463">
    <property type="entry name" value="EP450I"/>
</dbReference>
<feature type="binding site" description="axial binding residue" evidence="8">
    <location>
        <position position="517"/>
    </location>
    <ligand>
        <name>heme</name>
        <dbReference type="ChEBI" id="CHEBI:30413"/>
    </ligand>
    <ligandPart>
        <name>Fe</name>
        <dbReference type="ChEBI" id="CHEBI:18248"/>
    </ligandPart>
</feature>
<evidence type="ECO:0000256" key="5">
    <source>
        <dbReference type="ARBA" id="ARBA00023002"/>
    </source>
</evidence>
<dbReference type="PANTHER" id="PTHR24287:SF1">
    <property type="entry name" value="P450, PUTATIVE (EUROFUNG)-RELATED"/>
    <property type="match status" value="1"/>
</dbReference>
<dbReference type="OMA" id="TTIAFRI"/>
<keyword evidence="7 9" id="KW-0503">Monooxygenase</keyword>
<reference evidence="10 11" key="1">
    <citation type="journal article" date="2010" name="Nat. Biotechnol.">
        <title>Genome sequence of the model mushroom Schizophyllum commune.</title>
        <authorList>
            <person name="Ohm R.A."/>
            <person name="de Jong J.F."/>
            <person name="Lugones L.G."/>
            <person name="Aerts A."/>
            <person name="Kothe E."/>
            <person name="Stajich J.E."/>
            <person name="de Vries R.P."/>
            <person name="Record E."/>
            <person name="Levasseur A."/>
            <person name="Baker S.E."/>
            <person name="Bartholomew K.A."/>
            <person name="Coutinho P.M."/>
            <person name="Erdmann S."/>
            <person name="Fowler T.J."/>
            <person name="Gathman A.C."/>
            <person name="Lombard V."/>
            <person name="Henrissat B."/>
            <person name="Knabe N."/>
            <person name="Kuees U."/>
            <person name="Lilly W.W."/>
            <person name="Lindquist E."/>
            <person name="Lucas S."/>
            <person name="Magnuson J.K."/>
            <person name="Piumi F."/>
            <person name="Raudaskoski M."/>
            <person name="Salamov A."/>
            <person name="Schmutz J."/>
            <person name="Schwarze F.W.M.R."/>
            <person name="vanKuyk P.A."/>
            <person name="Horton J.S."/>
            <person name="Grigoriev I.V."/>
            <person name="Woesten H.A.B."/>
        </authorList>
    </citation>
    <scope>NUCLEOTIDE SEQUENCE [LARGE SCALE GENOMIC DNA]</scope>
    <source>
        <strain evidence="11">H4-8 / FGSC 9210</strain>
    </source>
</reference>
<dbReference type="GO" id="GO:0005506">
    <property type="term" value="F:iron ion binding"/>
    <property type="evidence" value="ECO:0007669"/>
    <property type="project" value="InterPro"/>
</dbReference>
<dbReference type="VEuPathDB" id="FungiDB:SCHCODRAFT_02619674"/>
<organism evidence="11">
    <name type="scientific">Schizophyllum commune (strain H4-8 / FGSC 9210)</name>
    <name type="common">Split gill fungus</name>
    <dbReference type="NCBI Taxonomy" id="578458"/>
    <lineage>
        <taxon>Eukaryota</taxon>
        <taxon>Fungi</taxon>
        <taxon>Dikarya</taxon>
        <taxon>Basidiomycota</taxon>
        <taxon>Agaricomycotina</taxon>
        <taxon>Agaricomycetes</taxon>
        <taxon>Agaricomycetidae</taxon>
        <taxon>Agaricales</taxon>
        <taxon>Schizophyllaceae</taxon>
        <taxon>Schizophyllum</taxon>
    </lineage>
</organism>
<dbReference type="GO" id="GO:0016705">
    <property type="term" value="F:oxidoreductase activity, acting on paired donors, with incorporation or reduction of molecular oxygen"/>
    <property type="evidence" value="ECO:0007669"/>
    <property type="project" value="InterPro"/>
</dbReference>
<gene>
    <name evidence="10" type="ORF">SCHCODRAFT_67567</name>
</gene>
<dbReference type="GO" id="GO:0020037">
    <property type="term" value="F:heme binding"/>
    <property type="evidence" value="ECO:0007669"/>
    <property type="project" value="InterPro"/>
</dbReference>
<dbReference type="AlphaFoldDB" id="D8Q1Q2"/>
<dbReference type="KEGG" id="scm:SCHCO_02619674"/>
<dbReference type="SUPFAM" id="SSF48264">
    <property type="entry name" value="Cytochrome P450"/>
    <property type="match status" value="1"/>
</dbReference>
<evidence type="ECO:0000256" key="2">
    <source>
        <dbReference type="ARBA" id="ARBA00010617"/>
    </source>
</evidence>
<dbReference type="InterPro" id="IPR047146">
    <property type="entry name" value="Cyt_P450_E_CYP52_fungi"/>
</dbReference>
<keyword evidence="6 8" id="KW-0408">Iron</keyword>
<keyword evidence="5 9" id="KW-0560">Oxidoreductase</keyword>
<keyword evidence="11" id="KW-1185">Reference proteome</keyword>
<comment type="cofactor">
    <cofactor evidence="1 8">
        <name>heme</name>
        <dbReference type="ChEBI" id="CHEBI:30413"/>
    </cofactor>
</comment>
<dbReference type="PANTHER" id="PTHR24287">
    <property type="entry name" value="P450, PUTATIVE (EUROFUNG)-RELATED"/>
    <property type="match status" value="1"/>
</dbReference>
<sequence>MARIPPGLPYLAKVIPRLAKPFVVVYVALLLTRNFTDISIPGYIEIAAYAFAIPAVLLFRLLREDLAIWRGAARVGGVFPPIWRDDFTPGSIYTVLKMARKFRTNAPYPGDMLTEHIKTLGPCFSTRTLFTYRVFTIAPEHVKAILATQFDDFEKGKHLCSILYPLLGVGVFASDGDMWKFHRSMTRPFFTRDRIGDFDNFDRHASDAIAQLRTRLREGLPVDFQDLVGRFTMDSATEFLFGHDVRSLADELPRPADSFPTASSSASPESELNFVTAFNDAQTACAGRMRFAEHWPLFEMGRDRVEGPMRVVRAHIEPILAEALLRKGEREATGEKKAAPGEQTLLEHLVDYTEDIGVIRDEILNIMIAGRDTTAATLSIIVYMLAQEPRVLHRLRQEVLDQVGESRRPTLDDFKYMKYMRAVINETLRLYPIVPFNLKCATKDTTLPALEPGGKPFYIPKNTRVSWSVLLMHRRKDLWGPDAEEFDPDRFLDERLHKYLTPNPFIFLPFNGGPRICLGQQFAYNEISFFLVRLLQNFSGIRLALHAQPPQSLAPEEWLEGEGRKIKEKVRLQTHLTMSFVGGLWVRMTQAEQDEGSL</sequence>
<dbReference type="InParanoid" id="D8Q1Q2"/>
<dbReference type="InterPro" id="IPR036396">
    <property type="entry name" value="Cyt_P450_sf"/>
</dbReference>
<dbReference type="EMBL" id="GL377305">
    <property type="protein sequence ID" value="EFI98545.1"/>
    <property type="molecule type" value="Genomic_DNA"/>
</dbReference>
<dbReference type="InterPro" id="IPR002401">
    <property type="entry name" value="Cyt_P450_E_grp-I"/>
</dbReference>
<evidence type="ECO:0000256" key="9">
    <source>
        <dbReference type="RuleBase" id="RU000461"/>
    </source>
</evidence>
<evidence type="ECO:0000313" key="10">
    <source>
        <dbReference type="EMBL" id="EFI98545.1"/>
    </source>
</evidence>
<dbReference type="PROSITE" id="PS00086">
    <property type="entry name" value="CYTOCHROME_P450"/>
    <property type="match status" value="1"/>
</dbReference>
<dbReference type="CDD" id="cd11063">
    <property type="entry name" value="CYP52"/>
    <property type="match status" value="1"/>
</dbReference>
<dbReference type="eggNOG" id="KOG0157">
    <property type="taxonomic scope" value="Eukaryota"/>
</dbReference>
<evidence type="ECO:0000256" key="4">
    <source>
        <dbReference type="ARBA" id="ARBA00022723"/>
    </source>
</evidence>
<dbReference type="RefSeq" id="XP_003033448.1">
    <property type="nucleotide sequence ID" value="XM_003033402.1"/>
</dbReference>
<evidence type="ECO:0000256" key="3">
    <source>
        <dbReference type="ARBA" id="ARBA00022617"/>
    </source>
</evidence>
<proteinExistence type="inferred from homology"/>
<protein>
    <recommendedName>
        <fullName evidence="12">Cytochrome P450</fullName>
    </recommendedName>
</protein>
<dbReference type="InterPro" id="IPR017972">
    <property type="entry name" value="Cyt_P450_CS"/>
</dbReference>
<dbReference type="Pfam" id="PF00067">
    <property type="entry name" value="p450"/>
    <property type="match status" value="1"/>
</dbReference>
<dbReference type="InterPro" id="IPR001128">
    <property type="entry name" value="Cyt_P450"/>
</dbReference>
<comment type="similarity">
    <text evidence="2 9">Belongs to the cytochrome P450 family.</text>
</comment>
<dbReference type="GO" id="GO:0004497">
    <property type="term" value="F:monooxygenase activity"/>
    <property type="evidence" value="ECO:0007669"/>
    <property type="project" value="UniProtKB-KW"/>
</dbReference>
<dbReference type="HOGENOM" id="CLU_001570_27_0_1"/>
<keyword evidence="4 8" id="KW-0479">Metal-binding</keyword>
<name>D8Q1Q2_SCHCM</name>
<evidence type="ECO:0000256" key="7">
    <source>
        <dbReference type="ARBA" id="ARBA00023033"/>
    </source>
</evidence>
<dbReference type="Proteomes" id="UP000007431">
    <property type="component" value="Unassembled WGS sequence"/>
</dbReference>
<evidence type="ECO:0000313" key="11">
    <source>
        <dbReference type="Proteomes" id="UP000007431"/>
    </source>
</evidence>
<dbReference type="OrthoDB" id="1470350at2759"/>
<dbReference type="Gene3D" id="1.10.630.10">
    <property type="entry name" value="Cytochrome P450"/>
    <property type="match status" value="1"/>
</dbReference>
<evidence type="ECO:0000256" key="6">
    <source>
        <dbReference type="ARBA" id="ARBA00023004"/>
    </source>
</evidence>
<accession>D8Q1Q2</accession>
<dbReference type="GeneID" id="9590998"/>
<dbReference type="PRINTS" id="PR00385">
    <property type="entry name" value="P450"/>
</dbReference>
<evidence type="ECO:0008006" key="12">
    <source>
        <dbReference type="Google" id="ProtNLM"/>
    </source>
</evidence>
<dbReference type="STRING" id="578458.D8Q1Q2"/>
<keyword evidence="3 8" id="KW-0349">Heme</keyword>